<sequence>MISPGTLVILATQGGSYMNLTAEIDNFSTTDGGVSRFLPESDSGGDFIVAAWGFDRRKPCIKHVDKVSHDCGRKGEQCCVLVAVLGRSESRSTAVAV</sequence>
<dbReference type="Proteomes" id="UP000242715">
    <property type="component" value="Unassembled WGS sequence"/>
</dbReference>
<evidence type="ECO:0000313" key="1">
    <source>
        <dbReference type="EMBL" id="GAU18501.1"/>
    </source>
</evidence>
<keyword evidence="2" id="KW-1185">Reference proteome</keyword>
<dbReference type="EMBL" id="DF973185">
    <property type="protein sequence ID" value="GAU18501.1"/>
    <property type="molecule type" value="Genomic_DNA"/>
</dbReference>
<dbReference type="AlphaFoldDB" id="A0A2Z6LQ77"/>
<reference evidence="2" key="1">
    <citation type="journal article" date="2017" name="Front. Plant Sci.">
        <title>Climate Clever Clovers: New Paradigm to Reduce the Environmental Footprint of Ruminants by Breeding Low Methanogenic Forages Utilizing Haplotype Variation.</title>
        <authorList>
            <person name="Kaur P."/>
            <person name="Appels R."/>
            <person name="Bayer P.E."/>
            <person name="Keeble-Gagnere G."/>
            <person name="Wang J."/>
            <person name="Hirakawa H."/>
            <person name="Shirasawa K."/>
            <person name="Vercoe P."/>
            <person name="Stefanova K."/>
            <person name="Durmic Z."/>
            <person name="Nichols P."/>
            <person name="Revell C."/>
            <person name="Isobe S.N."/>
            <person name="Edwards D."/>
            <person name="Erskine W."/>
        </authorList>
    </citation>
    <scope>NUCLEOTIDE SEQUENCE [LARGE SCALE GENOMIC DNA]</scope>
    <source>
        <strain evidence="2">cv. Daliak</strain>
    </source>
</reference>
<organism evidence="1 2">
    <name type="scientific">Trifolium subterraneum</name>
    <name type="common">Subterranean clover</name>
    <dbReference type="NCBI Taxonomy" id="3900"/>
    <lineage>
        <taxon>Eukaryota</taxon>
        <taxon>Viridiplantae</taxon>
        <taxon>Streptophyta</taxon>
        <taxon>Embryophyta</taxon>
        <taxon>Tracheophyta</taxon>
        <taxon>Spermatophyta</taxon>
        <taxon>Magnoliopsida</taxon>
        <taxon>eudicotyledons</taxon>
        <taxon>Gunneridae</taxon>
        <taxon>Pentapetalae</taxon>
        <taxon>rosids</taxon>
        <taxon>fabids</taxon>
        <taxon>Fabales</taxon>
        <taxon>Fabaceae</taxon>
        <taxon>Papilionoideae</taxon>
        <taxon>50 kb inversion clade</taxon>
        <taxon>NPAAA clade</taxon>
        <taxon>Hologalegina</taxon>
        <taxon>IRL clade</taxon>
        <taxon>Trifolieae</taxon>
        <taxon>Trifolium</taxon>
    </lineage>
</organism>
<protein>
    <submittedName>
        <fullName evidence="1">Uncharacterized protein</fullName>
    </submittedName>
</protein>
<evidence type="ECO:0000313" key="2">
    <source>
        <dbReference type="Proteomes" id="UP000242715"/>
    </source>
</evidence>
<name>A0A2Z6LQ77_TRISU</name>
<accession>A0A2Z6LQ77</accession>
<gene>
    <name evidence="1" type="ORF">TSUD_90420</name>
</gene>
<proteinExistence type="predicted"/>